<dbReference type="InterPro" id="IPR010415">
    <property type="entry name" value="LpxI_C"/>
</dbReference>
<evidence type="ECO:0000313" key="2">
    <source>
        <dbReference type="EMBL" id="SVA34284.1"/>
    </source>
</evidence>
<reference evidence="2" key="1">
    <citation type="submission" date="2018-05" db="EMBL/GenBank/DDBJ databases">
        <authorList>
            <person name="Lanie J.A."/>
            <person name="Ng W.-L."/>
            <person name="Kazmierczak K.M."/>
            <person name="Andrzejewski T.M."/>
            <person name="Davidsen T.M."/>
            <person name="Wayne K.J."/>
            <person name="Tettelin H."/>
            <person name="Glass J.I."/>
            <person name="Rusch D."/>
            <person name="Podicherti R."/>
            <person name="Tsui H.-C.T."/>
            <person name="Winkler M.E."/>
        </authorList>
    </citation>
    <scope>NUCLEOTIDE SEQUENCE</scope>
</reference>
<evidence type="ECO:0000259" key="1">
    <source>
        <dbReference type="Pfam" id="PF06230"/>
    </source>
</evidence>
<dbReference type="Pfam" id="PF06230">
    <property type="entry name" value="LpxI_C"/>
    <property type="match status" value="1"/>
</dbReference>
<protein>
    <recommendedName>
        <fullName evidence="1">LpxI C-terminal domain-containing protein</fullName>
    </recommendedName>
</protein>
<feature type="non-terminal residue" evidence="2">
    <location>
        <position position="1"/>
    </location>
</feature>
<name>A0A381V243_9ZZZZ</name>
<dbReference type="EMBL" id="UINC01007617">
    <property type="protein sequence ID" value="SVA34284.1"/>
    <property type="molecule type" value="Genomic_DNA"/>
</dbReference>
<dbReference type="InterPro" id="IPR043167">
    <property type="entry name" value="LpxI_C_sf"/>
</dbReference>
<proteinExistence type="predicted"/>
<dbReference type="Gene3D" id="3.40.140.80">
    <property type="match status" value="1"/>
</dbReference>
<feature type="domain" description="LpxI C-terminal" evidence="1">
    <location>
        <begin position="2"/>
        <end position="41"/>
    </location>
</feature>
<organism evidence="2">
    <name type="scientific">marine metagenome</name>
    <dbReference type="NCBI Taxonomy" id="408172"/>
    <lineage>
        <taxon>unclassified sequences</taxon>
        <taxon>metagenomes</taxon>
        <taxon>ecological metagenomes</taxon>
    </lineage>
</organism>
<sequence length="44" mass="4986">LKTLTQCKSAGLKGIVLKSKQNVFLERKKCISFANKNKMFITVK</sequence>
<gene>
    <name evidence="2" type="ORF">METZ01_LOCUS87138</name>
</gene>
<accession>A0A381V243</accession>
<dbReference type="AlphaFoldDB" id="A0A381V243"/>